<evidence type="ECO:0000256" key="5">
    <source>
        <dbReference type="ARBA" id="ARBA00023040"/>
    </source>
</evidence>
<dbReference type="OMA" id="PENGSSC"/>
<dbReference type="PANTHER" id="PTHR24235">
    <property type="entry name" value="NEUROPEPTIDE Y RECEPTOR"/>
    <property type="match status" value="1"/>
</dbReference>
<dbReference type="PROSITE" id="PS00237">
    <property type="entry name" value="G_PROTEIN_RECEP_F1_1"/>
    <property type="match status" value="1"/>
</dbReference>
<dbReference type="InterPro" id="IPR000276">
    <property type="entry name" value="GPCR_Rhodpsn"/>
</dbReference>
<keyword evidence="8 9" id="KW-0807">Transducer</keyword>
<dbReference type="PRINTS" id="PR01012">
    <property type="entry name" value="NRPEPTIDEYR"/>
</dbReference>
<comment type="similarity">
    <text evidence="2 9">Belongs to the G-protein coupled receptor 1 family.</text>
</comment>
<keyword evidence="7 9" id="KW-0675">Receptor</keyword>
<feature type="transmembrane region" description="Helical" evidence="10">
    <location>
        <begin position="199"/>
        <end position="221"/>
    </location>
</feature>
<dbReference type="GO" id="GO:0004983">
    <property type="term" value="F:neuropeptide Y receptor activity"/>
    <property type="evidence" value="ECO:0007669"/>
    <property type="project" value="InterPro"/>
</dbReference>
<dbReference type="GO" id="GO:0043005">
    <property type="term" value="C:neuron projection"/>
    <property type="evidence" value="ECO:0007669"/>
    <property type="project" value="TreeGrafter"/>
</dbReference>
<organism evidence="12 13">
    <name type="scientific">Romanomermis culicivorax</name>
    <name type="common">Nematode worm</name>
    <dbReference type="NCBI Taxonomy" id="13658"/>
    <lineage>
        <taxon>Eukaryota</taxon>
        <taxon>Metazoa</taxon>
        <taxon>Ecdysozoa</taxon>
        <taxon>Nematoda</taxon>
        <taxon>Enoplea</taxon>
        <taxon>Dorylaimia</taxon>
        <taxon>Mermithida</taxon>
        <taxon>Mermithoidea</taxon>
        <taxon>Mermithidae</taxon>
        <taxon>Romanomermis</taxon>
    </lineage>
</organism>
<dbReference type="Proteomes" id="UP000887565">
    <property type="component" value="Unplaced"/>
</dbReference>
<dbReference type="WBParaSite" id="nRc.2.0.1.t28669-RA">
    <property type="protein sequence ID" value="nRc.2.0.1.t28669-RA"/>
    <property type="gene ID" value="nRc.2.0.1.g28669"/>
</dbReference>
<evidence type="ECO:0000256" key="4">
    <source>
        <dbReference type="ARBA" id="ARBA00022989"/>
    </source>
</evidence>
<dbReference type="PANTHER" id="PTHR24235:SF29">
    <property type="entry name" value="GH23382P"/>
    <property type="match status" value="1"/>
</dbReference>
<feature type="transmembrane region" description="Helical" evidence="10">
    <location>
        <begin position="39"/>
        <end position="64"/>
    </location>
</feature>
<name>A0A915JRE8_ROMCU</name>
<keyword evidence="12" id="KW-1185">Reference proteome</keyword>
<evidence type="ECO:0000256" key="6">
    <source>
        <dbReference type="ARBA" id="ARBA00023136"/>
    </source>
</evidence>
<feature type="domain" description="G-protein coupled receptors family 1 profile" evidence="11">
    <location>
        <begin position="55"/>
        <end position="306"/>
    </location>
</feature>
<feature type="transmembrane region" description="Helical" evidence="10">
    <location>
        <begin position="285"/>
        <end position="309"/>
    </location>
</feature>
<evidence type="ECO:0000256" key="2">
    <source>
        <dbReference type="ARBA" id="ARBA00010663"/>
    </source>
</evidence>
<sequence length="476" mass="54724">MTSDSKRLDPSVETFDYENFTIQYCQNTEEIHELMISKIFFAFLYIAVCSTAVLGNSLVIYVVVTNRAMQTVTNLFITNLAVSDLVVNLTSLWVTPLYTYLGHWIWGEALCHAVPLFQGTSIFISSLTLTAIAIDRYTVILYPFRPRMSVNVCITVIIFVWLVSLMLVAPYAVHMKLEFRPLCKNSICKEVWAYPHIQIVYGFVVLALQFGVPFLVISFCYGRIWIDMILRQARLNRRSDTDIRRKRRMLKMLVCMVVVFALCWLPPNILNIMKDSGLSQTNAFVFLFLLAHVISMTSSMWNPFLYGFLNDNFRREFMAVLPCFTGRSTGRLNRPYSFSKNANESVINGHTNDRQQQQQRYSPDNQQNRYLKITNITNCSNNSANSSISSLTNMTRKPTNDGSSSPFLIEKSPIIDNNHDHHDNGQREEKTTIDEQMNHVVSNGNGTIVRTLPKIKITKLPRSFDWKMNRRKGCDV</sequence>
<evidence type="ECO:0000256" key="10">
    <source>
        <dbReference type="SAM" id="Phobius"/>
    </source>
</evidence>
<dbReference type="InterPro" id="IPR017452">
    <property type="entry name" value="GPCR_Rhodpsn_7TM"/>
</dbReference>
<protein>
    <submittedName>
        <fullName evidence="13">G-protein coupled receptors family 1 profile domain-containing protein</fullName>
    </submittedName>
</protein>
<dbReference type="GO" id="GO:0042923">
    <property type="term" value="F:neuropeptide binding"/>
    <property type="evidence" value="ECO:0007669"/>
    <property type="project" value="TreeGrafter"/>
</dbReference>
<dbReference type="PROSITE" id="PS50262">
    <property type="entry name" value="G_PROTEIN_RECEP_F1_2"/>
    <property type="match status" value="1"/>
</dbReference>
<keyword evidence="6 10" id="KW-0472">Membrane</keyword>
<evidence type="ECO:0000313" key="12">
    <source>
        <dbReference type="Proteomes" id="UP000887565"/>
    </source>
</evidence>
<evidence type="ECO:0000256" key="8">
    <source>
        <dbReference type="ARBA" id="ARBA00023224"/>
    </source>
</evidence>
<reference evidence="13" key="1">
    <citation type="submission" date="2022-11" db="UniProtKB">
        <authorList>
            <consortium name="WormBaseParasite"/>
        </authorList>
    </citation>
    <scope>IDENTIFICATION</scope>
</reference>
<feature type="transmembrane region" description="Helical" evidence="10">
    <location>
        <begin position="116"/>
        <end position="138"/>
    </location>
</feature>
<proteinExistence type="inferred from homology"/>
<evidence type="ECO:0000256" key="7">
    <source>
        <dbReference type="ARBA" id="ARBA00023170"/>
    </source>
</evidence>
<accession>A0A915JRE8</accession>
<keyword evidence="5 9" id="KW-0297">G-protein coupled receptor</keyword>
<keyword evidence="3 9" id="KW-0812">Transmembrane</keyword>
<feature type="transmembrane region" description="Helical" evidence="10">
    <location>
        <begin position="253"/>
        <end position="273"/>
    </location>
</feature>
<evidence type="ECO:0000256" key="3">
    <source>
        <dbReference type="ARBA" id="ARBA00022692"/>
    </source>
</evidence>
<keyword evidence="4 10" id="KW-1133">Transmembrane helix</keyword>
<evidence type="ECO:0000256" key="1">
    <source>
        <dbReference type="ARBA" id="ARBA00004141"/>
    </source>
</evidence>
<dbReference type="GO" id="GO:0005886">
    <property type="term" value="C:plasma membrane"/>
    <property type="evidence" value="ECO:0007669"/>
    <property type="project" value="TreeGrafter"/>
</dbReference>
<evidence type="ECO:0000256" key="9">
    <source>
        <dbReference type="RuleBase" id="RU000688"/>
    </source>
</evidence>
<evidence type="ECO:0000313" key="13">
    <source>
        <dbReference type="WBParaSite" id="nRc.2.0.1.t28669-RA"/>
    </source>
</evidence>
<comment type="subcellular location">
    <subcellularLocation>
        <location evidence="1">Membrane</location>
        <topology evidence="1">Multi-pass membrane protein</topology>
    </subcellularLocation>
</comment>
<dbReference type="PRINTS" id="PR00237">
    <property type="entry name" value="GPCRRHODOPSN"/>
</dbReference>
<dbReference type="CDD" id="cd15203">
    <property type="entry name" value="7tmA_NPYR-like"/>
    <property type="match status" value="1"/>
</dbReference>
<dbReference type="AlphaFoldDB" id="A0A915JRE8"/>
<dbReference type="InterPro" id="IPR000611">
    <property type="entry name" value="NPY_rcpt"/>
</dbReference>
<evidence type="ECO:0000259" key="11">
    <source>
        <dbReference type="PROSITE" id="PS50262"/>
    </source>
</evidence>
<dbReference type="Pfam" id="PF00001">
    <property type="entry name" value="7tm_1"/>
    <property type="match status" value="1"/>
</dbReference>
<dbReference type="SUPFAM" id="SSF81321">
    <property type="entry name" value="Family A G protein-coupled receptor-like"/>
    <property type="match status" value="1"/>
</dbReference>
<feature type="transmembrane region" description="Helical" evidence="10">
    <location>
        <begin position="76"/>
        <end position="96"/>
    </location>
</feature>
<dbReference type="Gene3D" id="1.20.1070.10">
    <property type="entry name" value="Rhodopsin 7-helix transmembrane proteins"/>
    <property type="match status" value="1"/>
</dbReference>
<feature type="transmembrane region" description="Helical" evidence="10">
    <location>
        <begin position="150"/>
        <end position="172"/>
    </location>
</feature>